<evidence type="ECO:0000256" key="8">
    <source>
        <dbReference type="PIRSR" id="PIRSR006334-2"/>
    </source>
</evidence>
<dbReference type="InterPro" id="IPR050202">
    <property type="entry name" value="Cyt/Deoxycyt_deaminase"/>
</dbReference>
<comment type="similarity">
    <text evidence="1 6">Belongs to the cytidine and deoxycytidylate deaminase family.</text>
</comment>
<feature type="binding site" evidence="6 8">
    <location>
        <begin position="89"/>
        <end position="91"/>
    </location>
    <ligand>
        <name>substrate</name>
    </ligand>
</feature>
<dbReference type="PROSITE" id="PS00903">
    <property type="entry name" value="CYT_DCMP_DEAMINASES_1"/>
    <property type="match status" value="1"/>
</dbReference>
<dbReference type="Proteomes" id="UP000092377">
    <property type="component" value="Unassembled WGS sequence"/>
</dbReference>
<evidence type="ECO:0000256" key="2">
    <source>
        <dbReference type="ARBA" id="ARBA00011738"/>
    </source>
</evidence>
<dbReference type="PIRSF" id="PIRSF006334">
    <property type="entry name" value="Cdd_plus_pseudo"/>
    <property type="match status" value="1"/>
</dbReference>
<keyword evidence="4 6" id="KW-0378">Hydrolase</keyword>
<dbReference type="InterPro" id="IPR006263">
    <property type="entry name" value="Cyt_deam_dimer"/>
</dbReference>
<dbReference type="InterPro" id="IPR002125">
    <property type="entry name" value="CMP_dCMP_dom"/>
</dbReference>
<name>A0A1B8H589_9GAMM</name>
<comment type="cofactor">
    <cofactor evidence="6 9">
        <name>Zn(2+)</name>
        <dbReference type="ChEBI" id="CHEBI:29105"/>
    </cofactor>
    <text evidence="6 9">Binds 1 zinc ion.</text>
</comment>
<dbReference type="GO" id="GO:0004126">
    <property type="term" value="F:cytidine deaminase activity"/>
    <property type="evidence" value="ECO:0007669"/>
    <property type="project" value="UniProtKB-UniRule"/>
</dbReference>
<evidence type="ECO:0000256" key="5">
    <source>
        <dbReference type="ARBA" id="ARBA00022833"/>
    </source>
</evidence>
<dbReference type="GO" id="GO:0046135">
    <property type="term" value="P:pyrimidine nucleoside catabolic process"/>
    <property type="evidence" value="ECO:0007669"/>
    <property type="project" value="UniProtKB-ARBA"/>
</dbReference>
<dbReference type="Gene3D" id="3.40.140.10">
    <property type="entry name" value="Cytidine Deaminase, domain 2"/>
    <property type="match status" value="2"/>
</dbReference>
<comment type="function">
    <text evidence="6">This enzyme scavenges exogenous and endogenous cytidine and 2'-deoxycytidine for UMP synthesis.</text>
</comment>
<dbReference type="EC" id="3.5.4.5" evidence="6"/>
<dbReference type="GO" id="GO:0008270">
    <property type="term" value="F:zinc ion binding"/>
    <property type="evidence" value="ECO:0007669"/>
    <property type="project" value="UniProtKB-UniRule"/>
</dbReference>
<dbReference type="AlphaFoldDB" id="A0A1B8H589"/>
<dbReference type="CDD" id="cd01283">
    <property type="entry name" value="cytidine_deaminase"/>
    <property type="match status" value="2"/>
</dbReference>
<evidence type="ECO:0000256" key="7">
    <source>
        <dbReference type="PIRSR" id="PIRSR006334-1"/>
    </source>
</evidence>
<evidence type="ECO:0000313" key="12">
    <source>
        <dbReference type="Proteomes" id="UP000092377"/>
    </source>
</evidence>
<proteinExistence type="inferred from homology"/>
<protein>
    <recommendedName>
        <fullName evidence="6">Cytidine deaminase</fullName>
        <ecNumber evidence="6">3.5.4.5</ecNumber>
    </recommendedName>
    <alternativeName>
        <fullName evidence="6">Cytidine aminohydrolase</fullName>
        <shortName evidence="6">CDA</shortName>
    </alternativeName>
</protein>
<dbReference type="Pfam" id="PF00383">
    <property type="entry name" value="dCMP_cyt_deam_1"/>
    <property type="match status" value="1"/>
</dbReference>
<organism evidence="11 12">
    <name type="scientific">Morganella psychrotolerans</name>
    <dbReference type="NCBI Taxonomy" id="368603"/>
    <lineage>
        <taxon>Bacteria</taxon>
        <taxon>Pseudomonadati</taxon>
        <taxon>Pseudomonadota</taxon>
        <taxon>Gammaproteobacteria</taxon>
        <taxon>Enterobacterales</taxon>
        <taxon>Morganellaceae</taxon>
        <taxon>Morganella</taxon>
    </lineage>
</organism>
<dbReference type="GO" id="GO:0005829">
    <property type="term" value="C:cytosol"/>
    <property type="evidence" value="ECO:0007669"/>
    <property type="project" value="TreeGrafter"/>
</dbReference>
<keyword evidence="12" id="KW-1185">Reference proteome</keyword>
<dbReference type="SUPFAM" id="SSF53927">
    <property type="entry name" value="Cytidine deaminase-like"/>
    <property type="match status" value="2"/>
</dbReference>
<feature type="binding site" evidence="6 9">
    <location>
        <position position="132"/>
    </location>
    <ligand>
        <name>Zn(2+)</name>
        <dbReference type="ChEBI" id="CHEBI:29105"/>
        <note>catalytic</note>
    </ligand>
</feature>
<dbReference type="PANTHER" id="PTHR11644">
    <property type="entry name" value="CYTIDINE DEAMINASE"/>
    <property type="match status" value="1"/>
</dbReference>
<gene>
    <name evidence="6" type="primary">cdd</name>
    <name evidence="11" type="ORF">AYY18_09890</name>
</gene>
<dbReference type="NCBIfam" id="TIGR01355">
    <property type="entry name" value="cyt_deam_dimer"/>
    <property type="match status" value="1"/>
</dbReference>
<comment type="caution">
    <text evidence="11">The sequence shown here is derived from an EMBL/GenBank/DDBJ whole genome shotgun (WGS) entry which is preliminary data.</text>
</comment>
<feature type="binding site" evidence="6 9">
    <location>
        <position position="129"/>
    </location>
    <ligand>
        <name>Zn(2+)</name>
        <dbReference type="ChEBI" id="CHEBI:29105"/>
        <note>catalytic</note>
    </ligand>
</feature>
<evidence type="ECO:0000313" key="11">
    <source>
        <dbReference type="EMBL" id="OBU04240.1"/>
    </source>
</evidence>
<keyword evidence="3 6" id="KW-0479">Metal-binding</keyword>
<comment type="subunit">
    <text evidence="2 6">Homodimer.</text>
</comment>
<dbReference type="FunFam" id="3.40.140.10:FF:000006">
    <property type="entry name" value="Cytidine deaminase"/>
    <property type="match status" value="1"/>
</dbReference>
<feature type="domain" description="CMP/dCMP-type deaminase" evidence="10">
    <location>
        <begin position="187"/>
        <end position="294"/>
    </location>
</feature>
<evidence type="ECO:0000256" key="3">
    <source>
        <dbReference type="ARBA" id="ARBA00022723"/>
    </source>
</evidence>
<accession>A0A1B8H589</accession>
<evidence type="ECO:0000256" key="6">
    <source>
        <dbReference type="HAMAP-Rule" id="MF_01558"/>
    </source>
</evidence>
<dbReference type="PROSITE" id="PS51747">
    <property type="entry name" value="CYT_DCMP_DEAMINASES_2"/>
    <property type="match status" value="2"/>
</dbReference>
<feature type="binding site" evidence="6 9">
    <location>
        <position position="102"/>
    </location>
    <ligand>
        <name>Zn(2+)</name>
        <dbReference type="ChEBI" id="CHEBI:29105"/>
        <note>catalytic</note>
    </ligand>
</feature>
<reference evidence="12" key="1">
    <citation type="submission" date="2016-06" db="EMBL/GenBank/DDBJ databases">
        <authorList>
            <person name="Butler K."/>
        </authorList>
    </citation>
    <scope>NUCLEOTIDE SEQUENCE [LARGE SCALE GENOMIC DNA]</scope>
    <source>
        <strain evidence="12">GCSL-Mp20</strain>
    </source>
</reference>
<evidence type="ECO:0000256" key="4">
    <source>
        <dbReference type="ARBA" id="ARBA00022801"/>
    </source>
</evidence>
<keyword evidence="5 6" id="KW-0862">Zinc</keyword>
<dbReference type="PANTHER" id="PTHR11644:SF2">
    <property type="entry name" value="CYTIDINE DEAMINASE"/>
    <property type="match status" value="1"/>
</dbReference>
<comment type="catalytic activity">
    <reaction evidence="6">
        <text>cytidine + H2O + H(+) = uridine + NH4(+)</text>
        <dbReference type="Rhea" id="RHEA:16069"/>
        <dbReference type="ChEBI" id="CHEBI:15377"/>
        <dbReference type="ChEBI" id="CHEBI:15378"/>
        <dbReference type="ChEBI" id="CHEBI:16704"/>
        <dbReference type="ChEBI" id="CHEBI:17562"/>
        <dbReference type="ChEBI" id="CHEBI:28938"/>
        <dbReference type="EC" id="3.5.4.5"/>
    </reaction>
</comment>
<dbReference type="HAMAP" id="MF_01558">
    <property type="entry name" value="Cyt_deam"/>
    <property type="match status" value="1"/>
</dbReference>
<dbReference type="Pfam" id="PF08211">
    <property type="entry name" value="dCMP_cyt_deam_2"/>
    <property type="match status" value="1"/>
</dbReference>
<evidence type="ECO:0000256" key="1">
    <source>
        <dbReference type="ARBA" id="ARBA00006576"/>
    </source>
</evidence>
<dbReference type="InterPro" id="IPR020797">
    <property type="entry name" value="Cytidine_deaminase_bacteria"/>
</dbReference>
<feature type="active site" description="Proton donor" evidence="6 7">
    <location>
        <position position="104"/>
    </location>
</feature>
<dbReference type="InterPro" id="IPR013171">
    <property type="entry name" value="Cyd/dCyd_deaminase_Zn-bd"/>
</dbReference>
<evidence type="ECO:0000256" key="9">
    <source>
        <dbReference type="PIRSR" id="PIRSR006334-3"/>
    </source>
</evidence>
<dbReference type="RefSeq" id="WP_067405307.1">
    <property type="nucleotide sequence ID" value="NZ_LZEY01000056.1"/>
</dbReference>
<dbReference type="NCBIfam" id="NF006537">
    <property type="entry name" value="PRK09027.1"/>
    <property type="match status" value="1"/>
</dbReference>
<dbReference type="OrthoDB" id="9795347at2"/>
<dbReference type="FunFam" id="3.40.140.10:FF:000007">
    <property type="entry name" value="Cytidine deaminase"/>
    <property type="match status" value="1"/>
</dbReference>
<dbReference type="InterPro" id="IPR016192">
    <property type="entry name" value="APOBEC/CMP_deaminase_Zn-bd"/>
</dbReference>
<dbReference type="GO" id="GO:0042803">
    <property type="term" value="F:protein homodimerization activity"/>
    <property type="evidence" value="ECO:0007669"/>
    <property type="project" value="UniProtKB-ARBA"/>
</dbReference>
<dbReference type="InterPro" id="IPR016193">
    <property type="entry name" value="Cytidine_deaminase-like"/>
</dbReference>
<evidence type="ECO:0000259" key="10">
    <source>
        <dbReference type="PROSITE" id="PS51747"/>
    </source>
</evidence>
<sequence length="294" mass="31485">MQTRFHEALKTYSSPLQTLLTDATCSDTFPGYFTAKQVSALCEAGCCDEDTLALALLPLAASCAVTPISHFNVGAVAHGLSGNLYLGANMEFCHVPLQQTVHAEQSAVTHAWLRGEKGLRKITVNYTPCGHCRQFMNEMNSGTELLIQLPELAATPLGVLLPHAFGPVDLGIKTRLFDQVHHGYRFLATNAVVAKALEAANRSHAPYSLSHSGVALQDSRGRIYSGAYIENAAFNPGLPPLQAALIFMNMAGGDLHDIHRAVLVEGNNAAISQWDCTSATLTALGCGDISLFSY</sequence>
<dbReference type="EMBL" id="LZEY01000056">
    <property type="protein sequence ID" value="OBU04240.1"/>
    <property type="molecule type" value="Genomic_DNA"/>
</dbReference>
<comment type="catalytic activity">
    <reaction evidence="6">
        <text>2'-deoxycytidine + H2O + H(+) = 2'-deoxyuridine + NH4(+)</text>
        <dbReference type="Rhea" id="RHEA:13433"/>
        <dbReference type="ChEBI" id="CHEBI:15377"/>
        <dbReference type="ChEBI" id="CHEBI:15378"/>
        <dbReference type="ChEBI" id="CHEBI:15698"/>
        <dbReference type="ChEBI" id="CHEBI:16450"/>
        <dbReference type="ChEBI" id="CHEBI:28938"/>
        <dbReference type="EC" id="3.5.4.5"/>
    </reaction>
</comment>
<feature type="domain" description="CMP/dCMP-type deaminase" evidence="10">
    <location>
        <begin position="48"/>
        <end position="168"/>
    </location>
</feature>